<evidence type="ECO:0000259" key="2">
    <source>
        <dbReference type="PROSITE" id="PS50222"/>
    </source>
</evidence>
<dbReference type="PROSITE" id="PS00018">
    <property type="entry name" value="EF_HAND_1"/>
    <property type="match status" value="1"/>
</dbReference>
<feature type="chain" id="PRO_5020669719" description="EF-hand domain-containing protein" evidence="1">
    <location>
        <begin position="32"/>
        <end position="141"/>
    </location>
</feature>
<dbReference type="InterPro" id="IPR011992">
    <property type="entry name" value="EF-hand-dom_pair"/>
</dbReference>
<dbReference type="InterPro" id="IPR002048">
    <property type="entry name" value="EF_hand_dom"/>
</dbReference>
<protein>
    <recommendedName>
        <fullName evidence="2">EF-hand domain-containing protein</fullName>
    </recommendedName>
</protein>
<dbReference type="AlphaFoldDB" id="A0A4D8PGS5"/>
<dbReference type="Pfam" id="PF13202">
    <property type="entry name" value="EF-hand_5"/>
    <property type="match status" value="2"/>
</dbReference>
<dbReference type="GO" id="GO:0005509">
    <property type="term" value="F:calcium ion binding"/>
    <property type="evidence" value="ECO:0007669"/>
    <property type="project" value="InterPro"/>
</dbReference>
<keyword evidence="1" id="KW-0732">Signal</keyword>
<feature type="domain" description="EF-hand" evidence="2">
    <location>
        <begin position="106"/>
        <end position="141"/>
    </location>
</feature>
<dbReference type="EMBL" id="CP032321">
    <property type="protein sequence ID" value="QCN94445.1"/>
    <property type="molecule type" value="Genomic_DNA"/>
</dbReference>
<dbReference type="SUPFAM" id="SSF47473">
    <property type="entry name" value="EF-hand"/>
    <property type="match status" value="1"/>
</dbReference>
<accession>A0A4D8PGS5</accession>
<dbReference type="Proteomes" id="UP000298595">
    <property type="component" value="Chromosome"/>
</dbReference>
<evidence type="ECO:0000313" key="3">
    <source>
        <dbReference type="EMBL" id="QCN94445.1"/>
    </source>
</evidence>
<sequence length="141" mass="15581">MAAKVRMAFTLTVALTAIVILAALTPMTAAAATASVENARDARIFELLDDDQNGSVSMMEFKNNQMLVFYILDRNKDLALTADETFLPADVFASIAGADGKIDTLEFLEIVDSAFKQADTNHDELLDRQEFIALLHRVRNR</sequence>
<evidence type="ECO:0000256" key="1">
    <source>
        <dbReference type="SAM" id="SignalP"/>
    </source>
</evidence>
<gene>
    <name evidence="3" type="ORF">D3093_03755</name>
</gene>
<organism evidence="3 4">
    <name type="scientific">Azospirillum argentinense</name>
    <dbReference type="NCBI Taxonomy" id="2970906"/>
    <lineage>
        <taxon>Bacteria</taxon>
        <taxon>Pseudomonadati</taxon>
        <taxon>Pseudomonadota</taxon>
        <taxon>Alphaproteobacteria</taxon>
        <taxon>Rhodospirillales</taxon>
        <taxon>Azospirillaceae</taxon>
        <taxon>Azospirillum</taxon>
    </lineage>
</organism>
<dbReference type="PROSITE" id="PS50222">
    <property type="entry name" value="EF_HAND_2"/>
    <property type="match status" value="1"/>
</dbReference>
<dbReference type="Gene3D" id="1.10.238.10">
    <property type="entry name" value="EF-hand"/>
    <property type="match status" value="1"/>
</dbReference>
<evidence type="ECO:0000313" key="4">
    <source>
        <dbReference type="Proteomes" id="UP000298595"/>
    </source>
</evidence>
<feature type="signal peptide" evidence="1">
    <location>
        <begin position="1"/>
        <end position="31"/>
    </location>
</feature>
<name>A0A4D8PGS5_9PROT</name>
<dbReference type="InterPro" id="IPR018247">
    <property type="entry name" value="EF_Hand_1_Ca_BS"/>
</dbReference>
<reference evidence="3 4" key="1">
    <citation type="submission" date="2018-09" db="EMBL/GenBank/DDBJ databases">
        <title>Whole genome based analysis of evolution and adaptive divergence in Indian and Brazilian strains of Azospirillum brasilense.</title>
        <authorList>
            <person name="Singh C."/>
            <person name="Tripathi A.K."/>
        </authorList>
    </citation>
    <scope>NUCLEOTIDE SEQUENCE [LARGE SCALE GENOMIC DNA]</scope>
    <source>
        <strain evidence="3 4">MTCC4035</strain>
    </source>
</reference>
<proteinExistence type="predicted"/>
<dbReference type="RefSeq" id="WP_137114639.1">
    <property type="nucleotide sequence ID" value="NZ_CP032321.1"/>
</dbReference>
<dbReference type="KEGG" id="aare:D3093_03755"/>